<name>A0A9Q7UX44_9BURK</name>
<reference evidence="1 2" key="1">
    <citation type="submission" date="2018-01" db="EMBL/GenBank/DDBJ databases">
        <authorList>
            <person name="Clerissi C."/>
        </authorList>
    </citation>
    <scope>NUCLEOTIDE SEQUENCE [LARGE SCALE GENOMIC DNA]</scope>
    <source>
        <strain evidence="1">Cupriavidus taiwanensis SWF 66322</strain>
        <plasmid evidence="2">cbm2636_mp</plasmid>
    </source>
</reference>
<proteinExistence type="predicted"/>
<protein>
    <submittedName>
        <fullName evidence="1">Uncharacterized protein</fullName>
    </submittedName>
</protein>
<sequence>MPDRGGGDARRFFDFTYAYRFGPPAHDVVLATLHADDDSTGTPLSQAVYLPDQDWFHLGPGETRLIRLMHESGAATAAGAIPSGEIYAINADRPASYDAPSA</sequence>
<dbReference type="RefSeq" id="WP_240991297.1">
    <property type="nucleotide sequence ID" value="NZ_LT984814.1"/>
</dbReference>
<dbReference type="AlphaFoldDB" id="A0A9Q7UX44"/>
<organism evidence="1 2">
    <name type="scientific">Cupriavidus taiwanensis</name>
    <dbReference type="NCBI Taxonomy" id="164546"/>
    <lineage>
        <taxon>Bacteria</taxon>
        <taxon>Pseudomonadati</taxon>
        <taxon>Pseudomonadota</taxon>
        <taxon>Betaproteobacteria</taxon>
        <taxon>Burkholderiales</taxon>
        <taxon>Burkholderiaceae</taxon>
        <taxon>Cupriavidus</taxon>
    </lineage>
</organism>
<evidence type="ECO:0000313" key="1">
    <source>
        <dbReference type="EMBL" id="SPD66391.1"/>
    </source>
</evidence>
<gene>
    <name evidence="1" type="ORF">CBM2636_MP10020</name>
</gene>
<accession>A0A9Q7UX44</accession>
<evidence type="ECO:0000313" key="2">
    <source>
        <dbReference type="Proteomes" id="UP000254259"/>
    </source>
</evidence>
<dbReference type="Proteomes" id="UP000254259">
    <property type="component" value="Plasmid CBM2636_mp"/>
</dbReference>
<keyword evidence="1" id="KW-0614">Plasmid</keyword>
<geneLocation type="plasmid" evidence="2">
    <name>cbm2636_mp</name>
</geneLocation>
<dbReference type="EMBL" id="LT984814">
    <property type="protein sequence ID" value="SPD66391.1"/>
    <property type="molecule type" value="Genomic_DNA"/>
</dbReference>